<evidence type="ECO:0000259" key="2">
    <source>
        <dbReference type="Pfam" id="PF24173"/>
    </source>
</evidence>
<accession>A0AAW2I0F8</accession>
<evidence type="ECO:0000259" key="3">
    <source>
        <dbReference type="Pfam" id="PF24181"/>
    </source>
</evidence>
<name>A0AAW2I0F8_9NEOP</name>
<dbReference type="AlphaFoldDB" id="A0AAW2I0F8"/>
<dbReference type="InterPro" id="IPR016024">
    <property type="entry name" value="ARM-type_fold"/>
</dbReference>
<dbReference type="InterPro" id="IPR049362">
    <property type="entry name" value="TTI1_rpt"/>
</dbReference>
<sequence>MNKFVKDLSDLVQMTGSLLSRGEPAGSAKEVINRLKDLKEPCEDNVDSKEVLFLKLRLLDNLSRILRVIRKQDEMCSVINSMTNIISTSVIDDIGLFISLYNSVFFVIYQEENVKLSEEIKLEVLNFSIKLINRSTGRLFQLLYDEEYAAKFSVGVLLAIQIAVNEKSSKLRKTALNFLLYAMQYQRRRDKVIQNIVGKLFMFYLPGLIGKLVDIILRDETQPHSVTVAAITCWGQLLYTVMQDVNDDDDVESVSDNEQIKKWMSLTPGTDGNFDVKAALQSKTKTKAWLRAAAHTLQPTILKVKEVVKHSHPKVRHELTVQIIRLIKNCFTTLKIGINCMLEILFSLSEDENRDVAEAAEFGMDRLKRQLTYKDRQVYLDLIEENLYSLIKKLPNVINLQDEKSILNGLQSLSKYVEVLYNTRRGRNMIFSANFKGLIRVFLTLLKFELYSELNAQDYSSGDEAERPKYENWKIFKNFTNQKILHVFQGICKHLSSIDPETIFDYLISLFNEDHSHRNEVLFIINEIIQFCSLSTENNIRKQLLDLFLDHDSLYLPLEVDDNECISLRQCHNNIITVALLLHGLGNLSIGSREFQNDLLRVLYPLIEKMGSPYKVIKTEAWWAAAEISSSVGLGNIRNLIQSNIDYLTYHITVKLRRGHPGVFDVVMVLMRNSPFEAMTNLEEIVRNVLKASSENFGSVHTVSYLRLFRAFVLCVNNWLEESGRSINLDVIENPDEKFDQSDFDSLVEYIKEKQKPKEESDDDDDDDEVQQEEKKEAEEEEYAPEKPKELPKHIELTIAVAEHALHYLPSNDFGKRLIVLEILNDSVLILADRENELLPLVHKIWSPLVTRFEQVVDPLLINRSFTLLYNLSRTSKDFIRRRTLKNVLPTLQYFLSKSAEKSKRKDSGTGYQYTQNFKLQMELLEKLPILAMHLRLSGKELDSVVECCLPYLGSLQPVPLQEKCRISLMHFKNYDPYLVWYKLHMIEKEPEYAKNVGVVLRHILQT</sequence>
<evidence type="ECO:0000313" key="4">
    <source>
        <dbReference type="EMBL" id="KAL0275218.1"/>
    </source>
</evidence>
<evidence type="ECO:0008006" key="5">
    <source>
        <dbReference type="Google" id="ProtNLM"/>
    </source>
</evidence>
<evidence type="ECO:0000256" key="1">
    <source>
        <dbReference type="SAM" id="MobiDB-lite"/>
    </source>
</evidence>
<feature type="domain" description="TTI1 N-terminal TPR" evidence="2">
    <location>
        <begin position="62"/>
        <end position="352"/>
    </location>
</feature>
<dbReference type="Pfam" id="PF24176">
    <property type="entry name" value="TPR_TTI1_2nd"/>
    <property type="match status" value="1"/>
</dbReference>
<dbReference type="Pfam" id="PF24173">
    <property type="entry name" value="TPR_TTI1_N"/>
    <property type="match status" value="1"/>
</dbReference>
<proteinExistence type="predicted"/>
<feature type="compositionally biased region" description="Acidic residues" evidence="1">
    <location>
        <begin position="760"/>
        <end position="771"/>
    </location>
</feature>
<dbReference type="GO" id="GO:0005737">
    <property type="term" value="C:cytoplasm"/>
    <property type="evidence" value="ECO:0007669"/>
    <property type="project" value="TreeGrafter"/>
</dbReference>
<dbReference type="PANTHER" id="PTHR18460:SF3">
    <property type="entry name" value="TELO2-INTERACTING PROTEIN 1 HOMOLOG"/>
    <property type="match status" value="1"/>
</dbReference>
<dbReference type="Pfam" id="PF21547">
    <property type="entry name" value="TTI1"/>
    <property type="match status" value="1"/>
</dbReference>
<organism evidence="4">
    <name type="scientific">Menopon gallinae</name>
    <name type="common">poultry shaft louse</name>
    <dbReference type="NCBI Taxonomy" id="328185"/>
    <lineage>
        <taxon>Eukaryota</taxon>
        <taxon>Metazoa</taxon>
        <taxon>Ecdysozoa</taxon>
        <taxon>Arthropoda</taxon>
        <taxon>Hexapoda</taxon>
        <taxon>Insecta</taxon>
        <taxon>Pterygota</taxon>
        <taxon>Neoptera</taxon>
        <taxon>Paraneoptera</taxon>
        <taxon>Psocodea</taxon>
        <taxon>Troctomorpha</taxon>
        <taxon>Phthiraptera</taxon>
        <taxon>Amblycera</taxon>
        <taxon>Menoponidae</taxon>
        <taxon>Menopon</taxon>
    </lineage>
</organism>
<feature type="domain" description="TTI1 C-terminal TPR" evidence="3">
    <location>
        <begin position="710"/>
        <end position="981"/>
    </location>
</feature>
<dbReference type="SUPFAM" id="SSF48371">
    <property type="entry name" value="ARM repeat"/>
    <property type="match status" value="1"/>
</dbReference>
<dbReference type="Pfam" id="PF24181">
    <property type="entry name" value="TPR_TTI1_C"/>
    <property type="match status" value="1"/>
</dbReference>
<protein>
    <recommendedName>
        <fullName evidence="5">TELO2-interacting protein 1 homolog</fullName>
    </recommendedName>
</protein>
<gene>
    <name evidence="4" type="ORF">PYX00_003144</name>
</gene>
<dbReference type="InterPro" id="IPR057566">
    <property type="entry name" value="TPR_TTI1_N"/>
</dbReference>
<dbReference type="EMBL" id="JARGDH010000002">
    <property type="protein sequence ID" value="KAL0275218.1"/>
    <property type="molecule type" value="Genomic_DNA"/>
</dbReference>
<feature type="region of interest" description="Disordered" evidence="1">
    <location>
        <begin position="754"/>
        <end position="789"/>
    </location>
</feature>
<comment type="caution">
    <text evidence="4">The sequence shown here is derived from an EMBL/GenBank/DDBJ whole genome shotgun (WGS) entry which is preliminary data.</text>
</comment>
<feature type="compositionally biased region" description="Basic and acidic residues" evidence="1">
    <location>
        <begin position="772"/>
        <end position="789"/>
    </location>
</feature>
<dbReference type="PANTHER" id="PTHR18460">
    <property type="entry name" value="TEL2 INTERACTING PROTEIN 1 TTI1 FAMILY MEMBER"/>
    <property type="match status" value="1"/>
</dbReference>
<dbReference type="InterPro" id="IPR052587">
    <property type="entry name" value="TELO2-interacting_protein_1"/>
</dbReference>
<dbReference type="InterPro" id="IPR057567">
    <property type="entry name" value="TPR_TTI1_C"/>
</dbReference>
<reference evidence="4" key="1">
    <citation type="journal article" date="2024" name="Gigascience">
        <title>Chromosome-level genome of the poultry shaft louse Menopon gallinae provides insight into the host-switching and adaptive evolution of parasitic lice.</title>
        <authorList>
            <person name="Xu Y."/>
            <person name="Ma L."/>
            <person name="Liu S."/>
            <person name="Liang Y."/>
            <person name="Liu Q."/>
            <person name="He Z."/>
            <person name="Tian L."/>
            <person name="Duan Y."/>
            <person name="Cai W."/>
            <person name="Li H."/>
            <person name="Song F."/>
        </authorList>
    </citation>
    <scope>NUCLEOTIDE SEQUENCE</scope>
    <source>
        <strain evidence="4">Cailab_2023a</strain>
    </source>
</reference>